<keyword evidence="6" id="KW-0239">DNA-directed DNA polymerase</keyword>
<evidence type="ECO:0000313" key="13">
    <source>
        <dbReference type="Proteomes" id="UP000615796"/>
    </source>
</evidence>
<dbReference type="InterPro" id="IPR005790">
    <property type="entry name" value="DNA_polIII_delta"/>
</dbReference>
<dbReference type="Gene3D" id="1.10.8.60">
    <property type="match status" value="1"/>
</dbReference>
<dbReference type="Gene3D" id="3.40.50.300">
    <property type="entry name" value="P-loop containing nucleotide triphosphate hydrolases"/>
    <property type="match status" value="1"/>
</dbReference>
<dbReference type="InterPro" id="IPR008921">
    <property type="entry name" value="DNA_pol3_clamp-load_cplx_C"/>
</dbReference>
<dbReference type="InterPro" id="IPR010372">
    <property type="entry name" value="DNA_pol3_delta_N"/>
</dbReference>
<comment type="similarity">
    <text evidence="7">Belongs to the DNA polymerase HolA subunit family.</text>
</comment>
<evidence type="ECO:0000256" key="5">
    <source>
        <dbReference type="ARBA" id="ARBA00022705"/>
    </source>
</evidence>
<dbReference type="SUPFAM" id="SSF48019">
    <property type="entry name" value="post-AAA+ oligomerization domain-like"/>
    <property type="match status" value="1"/>
</dbReference>
<accession>A0A9X0R586</accession>
<dbReference type="GO" id="GO:0003887">
    <property type="term" value="F:DNA-directed DNA polymerase activity"/>
    <property type="evidence" value="ECO:0007669"/>
    <property type="project" value="UniProtKB-UniRule"/>
</dbReference>
<dbReference type="SUPFAM" id="SSF52540">
    <property type="entry name" value="P-loop containing nucleoside triphosphate hydrolases"/>
    <property type="match status" value="1"/>
</dbReference>
<evidence type="ECO:0000256" key="3">
    <source>
        <dbReference type="ARBA" id="ARBA00022679"/>
    </source>
</evidence>
<sequence>MRLYADKLSETLNRSLSAVYLILGNEPLLIQESRLAIERKAREQGFTEKYRFNADASLNWNEVYDCCQSMSLFSQRQIVEIEVAENGFNAALGKELASLTATLSPDVLLVIIGGKLAKAQENTAWFKTLSAQACWVNCLTPELSRLPQFVAARCRALGLKPDNEAIQMLAQWHEGNLLALVQSLEKLVLLYPDGQLTLLRLEESLSRHNQFTAFHWIDALLEGKANRAQRILRQLAAEETEVIILIRTVQKELFQLLQMRQAIETQAIGNVFNQYRIWQTKRPLYSAALQRLSVPQLRHLLQLLAQCELLAKTQYSQPIWPLIQQLSLQCCLPQANVALPT</sequence>
<dbReference type="EC" id="2.7.7.7" evidence="1 9"/>
<dbReference type="PANTHER" id="PTHR34388">
    <property type="entry name" value="DNA POLYMERASE III SUBUNIT DELTA"/>
    <property type="match status" value="1"/>
</dbReference>
<evidence type="ECO:0000256" key="7">
    <source>
        <dbReference type="ARBA" id="ARBA00034754"/>
    </source>
</evidence>
<dbReference type="InterPro" id="IPR032780">
    <property type="entry name" value="DNA_pol3_delt_C"/>
</dbReference>
<proteinExistence type="inferred from homology"/>
<protein>
    <recommendedName>
        <fullName evidence="2 9">DNA polymerase III subunit delta</fullName>
        <ecNumber evidence="1 9">2.7.7.7</ecNumber>
    </recommendedName>
</protein>
<evidence type="ECO:0000313" key="12">
    <source>
        <dbReference type="EMBL" id="MBC5849772.1"/>
    </source>
</evidence>
<evidence type="ECO:0000256" key="6">
    <source>
        <dbReference type="ARBA" id="ARBA00022932"/>
    </source>
</evidence>
<dbReference type="Proteomes" id="UP000615796">
    <property type="component" value="Unassembled WGS sequence"/>
</dbReference>
<dbReference type="GO" id="GO:0009360">
    <property type="term" value="C:DNA polymerase III complex"/>
    <property type="evidence" value="ECO:0007669"/>
    <property type="project" value="UniProtKB-UniRule"/>
</dbReference>
<evidence type="ECO:0000256" key="4">
    <source>
        <dbReference type="ARBA" id="ARBA00022695"/>
    </source>
</evidence>
<keyword evidence="4 12" id="KW-0548">Nucleotidyltransferase</keyword>
<comment type="caution">
    <text evidence="12">The sequence shown here is derived from an EMBL/GenBank/DDBJ whole genome shotgun (WGS) entry which is preliminary data.</text>
</comment>
<evidence type="ECO:0000259" key="11">
    <source>
        <dbReference type="Pfam" id="PF14840"/>
    </source>
</evidence>
<evidence type="ECO:0000256" key="8">
    <source>
        <dbReference type="ARBA" id="ARBA00049244"/>
    </source>
</evidence>
<feature type="domain" description="DNA polymerase III delta N-terminal" evidence="10">
    <location>
        <begin position="20"/>
        <end position="138"/>
    </location>
</feature>
<reference evidence="12" key="1">
    <citation type="submission" date="2020-08" db="EMBL/GenBank/DDBJ databases">
        <title>Genome Sequencing and Pan-Genome Analysis of Migratory bird Vibrio Strains, Inner Mongolia.</title>
        <authorList>
            <person name="Zheng L."/>
        </authorList>
    </citation>
    <scope>NUCLEOTIDE SEQUENCE</scope>
    <source>
        <strain evidence="12">M13F</strain>
    </source>
</reference>
<dbReference type="EMBL" id="JACRUP010000001">
    <property type="protein sequence ID" value="MBC5849772.1"/>
    <property type="molecule type" value="Genomic_DNA"/>
</dbReference>
<dbReference type="Pfam" id="PF06144">
    <property type="entry name" value="DNA_pol3_delta"/>
    <property type="match status" value="1"/>
</dbReference>
<dbReference type="Gene3D" id="1.20.272.10">
    <property type="match status" value="1"/>
</dbReference>
<evidence type="ECO:0000256" key="2">
    <source>
        <dbReference type="ARBA" id="ARBA00017703"/>
    </source>
</evidence>
<dbReference type="CDD" id="cd18138">
    <property type="entry name" value="HLD_clamp_pol_III_delta"/>
    <property type="match status" value="1"/>
</dbReference>
<feature type="domain" description="DNA polymerase III subunit delta C-terminal" evidence="11">
    <location>
        <begin position="214"/>
        <end position="331"/>
    </location>
</feature>
<evidence type="ECO:0000259" key="10">
    <source>
        <dbReference type="Pfam" id="PF06144"/>
    </source>
</evidence>
<dbReference type="AlphaFoldDB" id="A0A9X0R586"/>
<dbReference type="InterPro" id="IPR027417">
    <property type="entry name" value="P-loop_NTPase"/>
</dbReference>
<keyword evidence="5" id="KW-0235">DNA replication</keyword>
<dbReference type="GO" id="GO:0003677">
    <property type="term" value="F:DNA binding"/>
    <property type="evidence" value="ECO:0007669"/>
    <property type="project" value="InterPro"/>
</dbReference>
<dbReference type="GO" id="GO:0006261">
    <property type="term" value="P:DNA-templated DNA replication"/>
    <property type="evidence" value="ECO:0007669"/>
    <property type="project" value="TreeGrafter"/>
</dbReference>
<keyword evidence="3 12" id="KW-0808">Transferase</keyword>
<evidence type="ECO:0000256" key="9">
    <source>
        <dbReference type="NCBIfam" id="TIGR01128"/>
    </source>
</evidence>
<dbReference type="NCBIfam" id="TIGR01128">
    <property type="entry name" value="holA"/>
    <property type="match status" value="1"/>
</dbReference>
<dbReference type="Pfam" id="PF14840">
    <property type="entry name" value="DNA_pol3_delt_C"/>
    <property type="match status" value="1"/>
</dbReference>
<dbReference type="PANTHER" id="PTHR34388:SF1">
    <property type="entry name" value="DNA POLYMERASE III SUBUNIT DELTA"/>
    <property type="match status" value="1"/>
</dbReference>
<evidence type="ECO:0000256" key="1">
    <source>
        <dbReference type="ARBA" id="ARBA00012417"/>
    </source>
</evidence>
<dbReference type="RefSeq" id="WP_187025175.1">
    <property type="nucleotide sequence ID" value="NZ_JACRUP010000001.1"/>
</dbReference>
<gene>
    <name evidence="12" type="primary">holA</name>
    <name evidence="12" type="ORF">H8Q88_02215</name>
</gene>
<name>A0A9X0R586_VIBME</name>
<comment type="catalytic activity">
    <reaction evidence="8">
        <text>DNA(n) + a 2'-deoxyribonucleoside 5'-triphosphate = DNA(n+1) + diphosphate</text>
        <dbReference type="Rhea" id="RHEA:22508"/>
        <dbReference type="Rhea" id="RHEA-COMP:17339"/>
        <dbReference type="Rhea" id="RHEA-COMP:17340"/>
        <dbReference type="ChEBI" id="CHEBI:33019"/>
        <dbReference type="ChEBI" id="CHEBI:61560"/>
        <dbReference type="ChEBI" id="CHEBI:173112"/>
        <dbReference type="EC" id="2.7.7.7"/>
    </reaction>
</comment>
<keyword evidence="13" id="KW-1185">Reference proteome</keyword>
<organism evidence="12 13">
    <name type="scientific">Vibrio metschnikovii</name>
    <dbReference type="NCBI Taxonomy" id="28172"/>
    <lineage>
        <taxon>Bacteria</taxon>
        <taxon>Pseudomonadati</taxon>
        <taxon>Pseudomonadota</taxon>
        <taxon>Gammaproteobacteria</taxon>
        <taxon>Vibrionales</taxon>
        <taxon>Vibrionaceae</taxon>
        <taxon>Vibrio</taxon>
    </lineage>
</organism>